<dbReference type="GO" id="GO:0016887">
    <property type="term" value="F:ATP hydrolysis activity"/>
    <property type="evidence" value="ECO:0007669"/>
    <property type="project" value="InterPro"/>
</dbReference>
<dbReference type="GO" id="GO:0000055">
    <property type="term" value="P:ribosomal large subunit export from nucleus"/>
    <property type="evidence" value="ECO:0007669"/>
    <property type="project" value="TreeGrafter"/>
</dbReference>
<sequence length="674" mass="76710">MMGSGPTSSGKTSLVQYLAAITDHEFVRINNHEHTDLQEYLGSYITDASGKLVFHEGVLVKAVRNGYWIVLDELNLAPSDVLEALNRLLDDNREHFVPELQETIRAHPDFMLFATQNPPTFYGGRKMLSYWFNQLHPGWMLTVRDLLSWVAFINMTERSLGPEFAFLHGAFLVLLDGLSLGTGISKKDAVELRQRCLHFLLEKLAVTIYSFMRFPRGFPSKLISVNLSSTQPQLLSYDRDIPTIFSVADMTLLEKLVTFSNGVAVDKEVSVMQLKASLHQNVLVRVAHHVANAQLMDKDSFKDHLQKPVLPFLNQYALQRGTNAQLLNGQKLLNEFSEKNIGMCNAPFDLTAFCDEDRLFYADLRKKVDHALQELHLERVSDFGTSFLHFKPAEVHCGDLWKDTNKSLGKRRAFSELLKLLESSGMSRHKSIYMEHLLLTQSRLAPGALDVAAASKFQSFPHETLVAEWKTANEYYFKSMASVLLLQQICLNSHKDITREQVDRSGAFLNQLIEIQRKQQELFDGLCAMLNEASLVLRTFEDTHLNTCHGVKAAANWVLAFIGKFVPDFQKSKEALDYYLLGQNRSTATLAGTSHCYVITKQMEQLVSQNFQAIKKFEEHLLAFQKQDVDSSSVIEILFSHFEVVFRKVSFPVLFFLLSIRLLLRFFCCLGSER</sequence>
<evidence type="ECO:0000256" key="1">
    <source>
        <dbReference type="ARBA" id="ARBA00022741"/>
    </source>
</evidence>
<evidence type="ECO:0000259" key="3">
    <source>
        <dbReference type="Pfam" id="PF07728"/>
    </source>
</evidence>
<keyword evidence="1" id="KW-0547">Nucleotide-binding</keyword>
<gene>
    <name evidence="4" type="ORF">SO802_024941</name>
</gene>
<dbReference type="SUPFAM" id="SSF52540">
    <property type="entry name" value="P-loop containing nucleoside triphosphate hydrolases"/>
    <property type="match status" value="1"/>
</dbReference>
<dbReference type="Pfam" id="PF07728">
    <property type="entry name" value="AAA_5"/>
    <property type="match status" value="1"/>
</dbReference>
<keyword evidence="2" id="KW-0067">ATP-binding</keyword>
<dbReference type="Proteomes" id="UP001459277">
    <property type="component" value="Unassembled WGS sequence"/>
</dbReference>
<dbReference type="InterPro" id="IPR011704">
    <property type="entry name" value="ATPase_dyneun-rel_AAA"/>
</dbReference>
<dbReference type="GO" id="GO:0005524">
    <property type="term" value="F:ATP binding"/>
    <property type="evidence" value="ECO:0007669"/>
    <property type="project" value="UniProtKB-KW"/>
</dbReference>
<accession>A0AAW2BVC4</accession>
<dbReference type="AlphaFoldDB" id="A0AAW2BVC4"/>
<organism evidence="4 5">
    <name type="scientific">Lithocarpus litseifolius</name>
    <dbReference type="NCBI Taxonomy" id="425828"/>
    <lineage>
        <taxon>Eukaryota</taxon>
        <taxon>Viridiplantae</taxon>
        <taxon>Streptophyta</taxon>
        <taxon>Embryophyta</taxon>
        <taxon>Tracheophyta</taxon>
        <taxon>Spermatophyta</taxon>
        <taxon>Magnoliopsida</taxon>
        <taxon>eudicotyledons</taxon>
        <taxon>Gunneridae</taxon>
        <taxon>Pentapetalae</taxon>
        <taxon>rosids</taxon>
        <taxon>fabids</taxon>
        <taxon>Fagales</taxon>
        <taxon>Fagaceae</taxon>
        <taxon>Lithocarpus</taxon>
    </lineage>
</organism>
<keyword evidence="5" id="KW-1185">Reference proteome</keyword>
<evidence type="ECO:0000313" key="4">
    <source>
        <dbReference type="EMBL" id="KAK9989956.1"/>
    </source>
</evidence>
<feature type="domain" description="ATPase dynein-related AAA" evidence="3">
    <location>
        <begin position="5"/>
        <end position="127"/>
    </location>
</feature>
<dbReference type="PANTHER" id="PTHR48103">
    <property type="entry name" value="MIDASIN-RELATED"/>
    <property type="match status" value="1"/>
</dbReference>
<proteinExistence type="predicted"/>
<dbReference type="PANTHER" id="PTHR48103:SF2">
    <property type="entry name" value="MIDASIN"/>
    <property type="match status" value="1"/>
</dbReference>
<protein>
    <recommendedName>
        <fullName evidence="3">ATPase dynein-related AAA domain-containing protein</fullName>
    </recommendedName>
</protein>
<dbReference type="InterPro" id="IPR027417">
    <property type="entry name" value="P-loop_NTPase"/>
</dbReference>
<dbReference type="Gene3D" id="3.40.50.300">
    <property type="entry name" value="P-loop containing nucleotide triphosphate hydrolases"/>
    <property type="match status" value="1"/>
</dbReference>
<reference evidence="4 5" key="1">
    <citation type="submission" date="2024-01" db="EMBL/GenBank/DDBJ databases">
        <title>A telomere-to-telomere, gap-free genome of sweet tea (Lithocarpus litseifolius).</title>
        <authorList>
            <person name="Zhou J."/>
        </authorList>
    </citation>
    <scope>NUCLEOTIDE SEQUENCE [LARGE SCALE GENOMIC DNA]</scope>
    <source>
        <strain evidence="4">Zhou-2022a</strain>
        <tissue evidence="4">Leaf</tissue>
    </source>
</reference>
<dbReference type="GO" id="GO:0030687">
    <property type="term" value="C:preribosome, large subunit precursor"/>
    <property type="evidence" value="ECO:0007669"/>
    <property type="project" value="TreeGrafter"/>
</dbReference>
<evidence type="ECO:0000313" key="5">
    <source>
        <dbReference type="Proteomes" id="UP001459277"/>
    </source>
</evidence>
<dbReference type="EMBL" id="JAZDWU010000009">
    <property type="protein sequence ID" value="KAK9989956.1"/>
    <property type="molecule type" value="Genomic_DNA"/>
</dbReference>
<dbReference type="GO" id="GO:0005634">
    <property type="term" value="C:nucleus"/>
    <property type="evidence" value="ECO:0007669"/>
    <property type="project" value="TreeGrafter"/>
</dbReference>
<name>A0AAW2BVC4_9ROSI</name>
<evidence type="ECO:0000256" key="2">
    <source>
        <dbReference type="ARBA" id="ARBA00022840"/>
    </source>
</evidence>
<comment type="caution">
    <text evidence="4">The sequence shown here is derived from an EMBL/GenBank/DDBJ whole genome shotgun (WGS) entry which is preliminary data.</text>
</comment>
<dbReference type="GO" id="GO:0000027">
    <property type="term" value="P:ribosomal large subunit assembly"/>
    <property type="evidence" value="ECO:0007669"/>
    <property type="project" value="TreeGrafter"/>
</dbReference>